<dbReference type="InterPro" id="IPR000073">
    <property type="entry name" value="AB_hydrolase_1"/>
</dbReference>
<dbReference type="SUPFAM" id="SSF69118">
    <property type="entry name" value="AhpD-like"/>
    <property type="match status" value="1"/>
</dbReference>
<dbReference type="SUPFAM" id="SSF53474">
    <property type="entry name" value="alpha/beta-Hydrolases"/>
    <property type="match status" value="1"/>
</dbReference>
<gene>
    <name evidence="4" type="ORF">FE257_012980</name>
</gene>
<accession>A0AAD4CGH2</accession>
<sequence>MSANKSSLGQNGGHTSSPSDRQRVIMGHHTALQLAGPHMIDNLQRLEMMNPSLGRHVLENGFGGTTTTSSSGYRGWALATVSVLTAIGDCADQVDIYTEAALKHGATEDEILAVINHASSFVGAPRAVNTMRRTAARLQAARKHERPREKVVRLSDHDTLVREYVSSVPGPPIILIHALSMDSQMFQELAPRLTSVGHVVTYDLRGHGYARGAPLTKSLDHLVEDLTLLVDTLGIEKADVYGASYGGAVAQYFTLARPERVRSLCAMATSSKGHPLLGSRATRAEEGHMEALRAEAIIRWFTPESVALNP</sequence>
<evidence type="ECO:0000313" key="5">
    <source>
        <dbReference type="Proteomes" id="UP001194746"/>
    </source>
</evidence>
<reference evidence="4" key="1">
    <citation type="journal article" date="2019" name="Beilstein J. Org. Chem.">
        <title>Nanangenines: drimane sesquiterpenoids as the dominant metabolite cohort of a novel Australian fungus, Aspergillus nanangensis.</title>
        <authorList>
            <person name="Lacey H.J."/>
            <person name="Gilchrist C.L.M."/>
            <person name="Crombie A."/>
            <person name="Kalaitzis J.A."/>
            <person name="Vuong D."/>
            <person name="Rutledge P.J."/>
            <person name="Turner P."/>
            <person name="Pitt J.I."/>
            <person name="Lacey E."/>
            <person name="Chooi Y.H."/>
            <person name="Piggott A.M."/>
        </authorList>
    </citation>
    <scope>NUCLEOTIDE SEQUENCE</scope>
    <source>
        <strain evidence="4">MST-FP2251</strain>
    </source>
</reference>
<comment type="caution">
    <text evidence="4">The sequence shown here is derived from an EMBL/GenBank/DDBJ whole genome shotgun (WGS) entry which is preliminary data.</text>
</comment>
<feature type="domain" description="AB hydrolase-1" evidence="2">
    <location>
        <begin position="171"/>
        <end position="271"/>
    </location>
</feature>
<dbReference type="GO" id="GO:0051920">
    <property type="term" value="F:peroxiredoxin activity"/>
    <property type="evidence" value="ECO:0007669"/>
    <property type="project" value="InterPro"/>
</dbReference>
<dbReference type="InterPro" id="IPR003779">
    <property type="entry name" value="CMD-like"/>
</dbReference>
<dbReference type="Pfam" id="PF02627">
    <property type="entry name" value="CMD"/>
    <property type="match status" value="1"/>
</dbReference>
<proteinExistence type="predicted"/>
<dbReference type="GO" id="GO:0016020">
    <property type="term" value="C:membrane"/>
    <property type="evidence" value="ECO:0007669"/>
    <property type="project" value="TreeGrafter"/>
</dbReference>
<dbReference type="Gene3D" id="1.20.1290.10">
    <property type="entry name" value="AhpD-like"/>
    <property type="match status" value="1"/>
</dbReference>
<evidence type="ECO:0000259" key="3">
    <source>
        <dbReference type="Pfam" id="PF02627"/>
    </source>
</evidence>
<evidence type="ECO:0000313" key="4">
    <source>
        <dbReference type="EMBL" id="KAF9885363.1"/>
    </source>
</evidence>
<dbReference type="InterPro" id="IPR029058">
    <property type="entry name" value="AB_hydrolase_fold"/>
</dbReference>
<name>A0AAD4CGH2_ASPNN</name>
<dbReference type="PANTHER" id="PTHR43798:SF28">
    <property type="entry name" value="AB HYDROLASE-1 DOMAIN-CONTAINING PROTEIN"/>
    <property type="match status" value="1"/>
</dbReference>
<feature type="compositionally biased region" description="Polar residues" evidence="1">
    <location>
        <begin position="1"/>
        <end position="19"/>
    </location>
</feature>
<dbReference type="InterPro" id="IPR029032">
    <property type="entry name" value="AhpD-like"/>
</dbReference>
<feature type="domain" description="Carboxymuconolactone decarboxylase-like" evidence="3">
    <location>
        <begin position="78"/>
        <end position="132"/>
    </location>
</feature>
<organism evidence="4 5">
    <name type="scientific">Aspergillus nanangensis</name>
    <dbReference type="NCBI Taxonomy" id="2582783"/>
    <lineage>
        <taxon>Eukaryota</taxon>
        <taxon>Fungi</taxon>
        <taxon>Dikarya</taxon>
        <taxon>Ascomycota</taxon>
        <taxon>Pezizomycotina</taxon>
        <taxon>Eurotiomycetes</taxon>
        <taxon>Eurotiomycetidae</taxon>
        <taxon>Eurotiales</taxon>
        <taxon>Aspergillaceae</taxon>
        <taxon>Aspergillus</taxon>
        <taxon>Aspergillus subgen. Circumdati</taxon>
    </lineage>
</organism>
<dbReference type="Pfam" id="PF00561">
    <property type="entry name" value="Abhydrolase_1"/>
    <property type="match status" value="1"/>
</dbReference>
<dbReference type="EMBL" id="VCAU01000097">
    <property type="protein sequence ID" value="KAF9885363.1"/>
    <property type="molecule type" value="Genomic_DNA"/>
</dbReference>
<dbReference type="AlphaFoldDB" id="A0AAD4CGH2"/>
<keyword evidence="5" id="KW-1185">Reference proteome</keyword>
<protein>
    <submittedName>
        <fullName evidence="4">Uncharacterized protein</fullName>
    </submittedName>
</protein>
<evidence type="ECO:0000259" key="2">
    <source>
        <dbReference type="Pfam" id="PF00561"/>
    </source>
</evidence>
<evidence type="ECO:0000256" key="1">
    <source>
        <dbReference type="SAM" id="MobiDB-lite"/>
    </source>
</evidence>
<dbReference type="InterPro" id="IPR050266">
    <property type="entry name" value="AB_hydrolase_sf"/>
</dbReference>
<feature type="region of interest" description="Disordered" evidence="1">
    <location>
        <begin position="1"/>
        <end position="21"/>
    </location>
</feature>
<dbReference type="Gene3D" id="3.40.50.1820">
    <property type="entry name" value="alpha/beta hydrolase"/>
    <property type="match status" value="1"/>
</dbReference>
<dbReference type="PANTHER" id="PTHR43798">
    <property type="entry name" value="MONOACYLGLYCEROL LIPASE"/>
    <property type="match status" value="1"/>
</dbReference>
<reference evidence="4" key="2">
    <citation type="submission" date="2020-02" db="EMBL/GenBank/DDBJ databases">
        <authorList>
            <person name="Gilchrist C.L.M."/>
            <person name="Chooi Y.-H."/>
        </authorList>
    </citation>
    <scope>NUCLEOTIDE SEQUENCE</scope>
    <source>
        <strain evidence="4">MST-FP2251</strain>
    </source>
</reference>
<dbReference type="Proteomes" id="UP001194746">
    <property type="component" value="Unassembled WGS sequence"/>
</dbReference>